<reference evidence="2 3" key="1">
    <citation type="submission" date="2020-07" db="EMBL/GenBank/DDBJ databases">
        <title>Genomic Encyclopedia of Type Strains, Phase IV (KMG-IV): sequencing the most valuable type-strain genomes for metagenomic binning, comparative biology and taxonomic classification.</title>
        <authorList>
            <person name="Goeker M."/>
        </authorList>
    </citation>
    <scope>NUCLEOTIDE SEQUENCE [LARGE SCALE GENOMIC DNA]</scope>
    <source>
        <strain evidence="2 3">DSM 15730</strain>
    </source>
</reference>
<dbReference type="RefSeq" id="WP_181557521.1">
    <property type="nucleotide sequence ID" value="NZ_JACDUT010000020.1"/>
</dbReference>
<dbReference type="Proteomes" id="UP000523087">
    <property type="component" value="Unassembled WGS sequence"/>
</dbReference>
<sequence>MVIFPKEVGLWIKLQIKAYLFFIVIGLFIFFIFVKPIIVGLINDYKHDRETITNREWKEFQEWEKKQEQKEWENQEVE</sequence>
<comment type="caution">
    <text evidence="2">The sequence shown here is derived from an EMBL/GenBank/DDBJ whole genome shotgun (WGS) entry which is preliminary data.</text>
</comment>
<evidence type="ECO:0000256" key="1">
    <source>
        <dbReference type="SAM" id="Phobius"/>
    </source>
</evidence>
<keyword evidence="1" id="KW-1133">Transmembrane helix</keyword>
<dbReference type="AlphaFoldDB" id="A0A7V9ZAA6"/>
<feature type="transmembrane region" description="Helical" evidence="1">
    <location>
        <begin position="20"/>
        <end position="42"/>
    </location>
</feature>
<evidence type="ECO:0000313" key="2">
    <source>
        <dbReference type="EMBL" id="MBA2876870.1"/>
    </source>
</evidence>
<keyword evidence="1" id="KW-0812">Transmembrane</keyword>
<protein>
    <submittedName>
        <fullName evidence="2">Uncharacterized protein</fullName>
    </submittedName>
</protein>
<name>A0A7V9ZAA6_9BACL</name>
<gene>
    <name evidence="2" type="ORF">HNR31_003693</name>
</gene>
<proteinExistence type="predicted"/>
<keyword evidence="3" id="KW-1185">Reference proteome</keyword>
<evidence type="ECO:0000313" key="3">
    <source>
        <dbReference type="Proteomes" id="UP000523087"/>
    </source>
</evidence>
<accession>A0A7V9ZAA6</accession>
<dbReference type="EMBL" id="JACDUT010000020">
    <property type="protein sequence ID" value="MBA2876870.1"/>
    <property type="molecule type" value="Genomic_DNA"/>
</dbReference>
<organism evidence="2 3">
    <name type="scientific">Thermaerobacillus caldiproteolyticus</name>
    <dbReference type="NCBI Taxonomy" id="247480"/>
    <lineage>
        <taxon>Bacteria</taxon>
        <taxon>Bacillati</taxon>
        <taxon>Bacillota</taxon>
        <taxon>Bacilli</taxon>
        <taxon>Bacillales</taxon>
        <taxon>Anoxybacillaceae</taxon>
        <taxon>Thermaerobacillus</taxon>
    </lineage>
</organism>
<keyword evidence="1" id="KW-0472">Membrane</keyword>